<keyword evidence="2" id="KW-0238">DNA-binding</keyword>
<dbReference type="Proteomes" id="UP001610563">
    <property type="component" value="Unassembled WGS sequence"/>
</dbReference>
<dbReference type="PROSITE" id="PS00463">
    <property type="entry name" value="ZN2_CY6_FUNGAL_1"/>
    <property type="match status" value="1"/>
</dbReference>
<evidence type="ECO:0000256" key="2">
    <source>
        <dbReference type="ARBA" id="ARBA00023125"/>
    </source>
</evidence>
<keyword evidence="3" id="KW-0804">Transcription</keyword>
<evidence type="ECO:0000256" key="1">
    <source>
        <dbReference type="ARBA" id="ARBA00023015"/>
    </source>
</evidence>
<keyword evidence="1" id="KW-0805">Transcription regulation</keyword>
<reference evidence="6 7" key="1">
    <citation type="submission" date="2024-07" db="EMBL/GenBank/DDBJ databases">
        <title>Section-level genome sequencing and comparative genomics of Aspergillus sections Usti and Cavernicolus.</title>
        <authorList>
            <consortium name="Lawrence Berkeley National Laboratory"/>
            <person name="Nybo J.L."/>
            <person name="Vesth T.C."/>
            <person name="Theobald S."/>
            <person name="Frisvad J.C."/>
            <person name="Larsen T.O."/>
            <person name="Kjaerboelling I."/>
            <person name="Rothschild-Mancinelli K."/>
            <person name="Lyhne E.K."/>
            <person name="Kogle M.E."/>
            <person name="Barry K."/>
            <person name="Clum A."/>
            <person name="Na H."/>
            <person name="Ledsgaard L."/>
            <person name="Lin J."/>
            <person name="Lipzen A."/>
            <person name="Kuo A."/>
            <person name="Riley R."/>
            <person name="Mondo S."/>
            <person name="Labutti K."/>
            <person name="Haridas S."/>
            <person name="Pangalinan J."/>
            <person name="Salamov A.A."/>
            <person name="Simmons B.A."/>
            <person name="Magnuson J.K."/>
            <person name="Chen J."/>
            <person name="Drula E."/>
            <person name="Henrissat B."/>
            <person name="Wiebenga A."/>
            <person name="Lubbers R.J."/>
            <person name="Gomes A.C."/>
            <person name="Makela M.R."/>
            <person name="Stajich J."/>
            <person name="Grigoriev I.V."/>
            <person name="Mortensen U.H."/>
            <person name="De Vries R.P."/>
            <person name="Baker S.E."/>
            <person name="Andersen M.R."/>
        </authorList>
    </citation>
    <scope>NUCLEOTIDE SEQUENCE [LARGE SCALE GENOMIC DNA]</scope>
    <source>
        <strain evidence="6 7">CBS 209.92</strain>
    </source>
</reference>
<keyword evidence="7" id="KW-1185">Reference proteome</keyword>
<name>A0ABR4FI21_9EURO</name>
<gene>
    <name evidence="6" type="ORF">BJX66DRAFT_319608</name>
</gene>
<evidence type="ECO:0000259" key="5">
    <source>
        <dbReference type="PROSITE" id="PS50048"/>
    </source>
</evidence>
<evidence type="ECO:0000256" key="3">
    <source>
        <dbReference type="ARBA" id="ARBA00023163"/>
    </source>
</evidence>
<dbReference type="EMBL" id="JBFTWV010000303">
    <property type="protein sequence ID" value="KAL2782882.1"/>
    <property type="molecule type" value="Genomic_DNA"/>
</dbReference>
<dbReference type="InterPro" id="IPR053178">
    <property type="entry name" value="Osmoadaptation_assoc"/>
</dbReference>
<dbReference type="CDD" id="cd00067">
    <property type="entry name" value="GAL4"/>
    <property type="match status" value="1"/>
</dbReference>
<evidence type="ECO:0000313" key="6">
    <source>
        <dbReference type="EMBL" id="KAL2782882.1"/>
    </source>
</evidence>
<dbReference type="Gene3D" id="4.10.240.10">
    <property type="entry name" value="Zn(2)-C6 fungal-type DNA-binding domain"/>
    <property type="match status" value="1"/>
</dbReference>
<dbReference type="PROSITE" id="PS50048">
    <property type="entry name" value="ZN2_CY6_FUNGAL_2"/>
    <property type="match status" value="1"/>
</dbReference>
<feature type="domain" description="Zn(2)-C6 fungal-type" evidence="5">
    <location>
        <begin position="4"/>
        <end position="32"/>
    </location>
</feature>
<dbReference type="SUPFAM" id="SSF57701">
    <property type="entry name" value="Zn2/Cys6 DNA-binding domain"/>
    <property type="match status" value="1"/>
</dbReference>
<protein>
    <recommendedName>
        <fullName evidence="5">Zn(2)-C6 fungal-type domain-containing protein</fullName>
    </recommendedName>
</protein>
<proteinExistence type="predicted"/>
<dbReference type="InterPro" id="IPR001138">
    <property type="entry name" value="Zn2Cys6_DnaBD"/>
</dbReference>
<sequence>MARPCLTCRSRKKACDGVRPFCGTCCKSRRTCAGYEAHVKGVFVNLDAGKMGAKTKTRMKGLIRDAIVANHTDNDDRTIAASRYGYDCEINSTTGLHTLDLSPAEFHNHIVTLWAHFQAGYARSPTCWTLGVADRGAHSRALDLAFISLATIRLSFTDPEGKYLVMSLSAYNMGLQTFRALLASSKQKREANVHLVVISLLFTLFEASQQKPTAIYDSGWAGHLTGALALMEAQGPKMFRTGGFHVAFCKLREMAILLALSRGERTFLARPEWITEPWVGREKRWRNLLYDVGVKVTEVYATFQKGMIPPSDLLEDCIRLQEELHTWRSRWIEIDSPELLNSCQTSKGSSYLPHPSLFPSNDFSYIAIDYLAFLLLLTYMSANIHPPLSSFGSPTSSSYLTSSSLVSPLSSYSPYETKETIQYLRSTLYEILTLPCFGRAMSDVVGITEGRCHTLFPLWVLSRTAPPGPDAPPVKEGDWWEGTYGLARRLNYGVD</sequence>
<keyword evidence="4" id="KW-0539">Nucleus</keyword>
<evidence type="ECO:0000256" key="4">
    <source>
        <dbReference type="ARBA" id="ARBA00023242"/>
    </source>
</evidence>
<dbReference type="InterPro" id="IPR036864">
    <property type="entry name" value="Zn2-C6_fun-type_DNA-bd_sf"/>
</dbReference>
<dbReference type="PANTHER" id="PTHR38111">
    <property type="entry name" value="ZN(2)-C6 FUNGAL-TYPE DOMAIN-CONTAINING PROTEIN-RELATED"/>
    <property type="match status" value="1"/>
</dbReference>
<evidence type="ECO:0000313" key="7">
    <source>
        <dbReference type="Proteomes" id="UP001610563"/>
    </source>
</evidence>
<organism evidence="6 7">
    <name type="scientific">Aspergillus keveii</name>
    <dbReference type="NCBI Taxonomy" id="714993"/>
    <lineage>
        <taxon>Eukaryota</taxon>
        <taxon>Fungi</taxon>
        <taxon>Dikarya</taxon>
        <taxon>Ascomycota</taxon>
        <taxon>Pezizomycotina</taxon>
        <taxon>Eurotiomycetes</taxon>
        <taxon>Eurotiomycetidae</taxon>
        <taxon>Eurotiales</taxon>
        <taxon>Aspergillaceae</taxon>
        <taxon>Aspergillus</taxon>
        <taxon>Aspergillus subgen. Nidulantes</taxon>
    </lineage>
</organism>
<accession>A0ABR4FI21</accession>
<comment type="caution">
    <text evidence="6">The sequence shown here is derived from an EMBL/GenBank/DDBJ whole genome shotgun (WGS) entry which is preliminary data.</text>
</comment>